<evidence type="ECO:0000313" key="2">
    <source>
        <dbReference type="Proteomes" id="UP000600918"/>
    </source>
</evidence>
<dbReference type="EMBL" id="JACSDY010000010">
    <property type="protein sequence ID" value="KAF7416765.1"/>
    <property type="molecule type" value="Genomic_DNA"/>
</dbReference>
<accession>A0A834NRR9</accession>
<keyword evidence="2" id="KW-1185">Reference proteome</keyword>
<protein>
    <submittedName>
        <fullName evidence="1">Uncharacterized protein</fullName>
    </submittedName>
</protein>
<organism evidence="1 2">
    <name type="scientific">Vespula pensylvanica</name>
    <name type="common">Western yellow jacket</name>
    <name type="synonym">Wasp</name>
    <dbReference type="NCBI Taxonomy" id="30213"/>
    <lineage>
        <taxon>Eukaryota</taxon>
        <taxon>Metazoa</taxon>
        <taxon>Ecdysozoa</taxon>
        <taxon>Arthropoda</taxon>
        <taxon>Hexapoda</taxon>
        <taxon>Insecta</taxon>
        <taxon>Pterygota</taxon>
        <taxon>Neoptera</taxon>
        <taxon>Endopterygota</taxon>
        <taxon>Hymenoptera</taxon>
        <taxon>Apocrita</taxon>
        <taxon>Aculeata</taxon>
        <taxon>Vespoidea</taxon>
        <taxon>Vespidae</taxon>
        <taxon>Vespinae</taxon>
        <taxon>Vespula</taxon>
    </lineage>
</organism>
<gene>
    <name evidence="1" type="ORF">H0235_011296</name>
</gene>
<proteinExistence type="predicted"/>
<dbReference type="AlphaFoldDB" id="A0A834NRR9"/>
<reference evidence="1" key="1">
    <citation type="journal article" date="2020" name="G3 (Bethesda)">
        <title>High-Quality Assemblies for Three Invasive Social Wasps from the &lt;i&gt;Vespula&lt;/i&gt; Genus.</title>
        <authorList>
            <person name="Harrop T.W.R."/>
            <person name="Guhlin J."/>
            <person name="McLaughlin G.M."/>
            <person name="Permina E."/>
            <person name="Stockwell P."/>
            <person name="Gilligan J."/>
            <person name="Le Lec M.F."/>
            <person name="Gruber M.A.M."/>
            <person name="Quinn O."/>
            <person name="Lovegrove M."/>
            <person name="Duncan E.J."/>
            <person name="Remnant E.J."/>
            <person name="Van Eeckhoven J."/>
            <person name="Graham B."/>
            <person name="Knapp R.A."/>
            <person name="Langford K.W."/>
            <person name="Kronenberg Z."/>
            <person name="Press M.O."/>
            <person name="Eacker S.M."/>
            <person name="Wilson-Rankin E.E."/>
            <person name="Purcell J."/>
            <person name="Lester P.J."/>
            <person name="Dearden P.K."/>
        </authorList>
    </citation>
    <scope>NUCLEOTIDE SEQUENCE</scope>
    <source>
        <strain evidence="1">Volc-1</strain>
    </source>
</reference>
<sequence>MDERFRLKDFANVLEKVTIHGNQMSEVEGRRIEVKENRKYEKDACRRTVREDDRDGVPSNRSEPFQVATVDRVAIWPSSRIKEKELRQAFQFVNSSETNGIKKGIETVRKNNAVEASKQNPVEWECCRMSAKTAATGIISLRGARAYNPSLSYTGWKETRATH</sequence>
<evidence type="ECO:0000313" key="1">
    <source>
        <dbReference type="EMBL" id="KAF7416765.1"/>
    </source>
</evidence>
<comment type="caution">
    <text evidence="1">The sequence shown here is derived from an EMBL/GenBank/DDBJ whole genome shotgun (WGS) entry which is preliminary data.</text>
</comment>
<dbReference type="Proteomes" id="UP000600918">
    <property type="component" value="Unassembled WGS sequence"/>
</dbReference>
<name>A0A834NRR9_VESPE</name>